<accession>A0A7J5BG13</accession>
<feature type="transmembrane region" description="Helical" evidence="2">
    <location>
        <begin position="20"/>
        <end position="39"/>
    </location>
</feature>
<gene>
    <name evidence="3" type="ORF">F8O05_02655</name>
</gene>
<name>A0A7J5BG13_9MICO</name>
<sequence length="141" mass="15625">MAKSSSKKDRSAQRALMKPFEVVALSFVCGVFVLGVVLLTLQNWLLGFIFGGIAMVIVLLVLALLLLSYKPNPDVPVYLDRQLYESKEPGAQGASLRPLEKYDEELPREEEEREGKTKDEPSRPAPAPDTQDDQHPGEKSA</sequence>
<evidence type="ECO:0000256" key="1">
    <source>
        <dbReference type="SAM" id="MobiDB-lite"/>
    </source>
</evidence>
<feature type="region of interest" description="Disordered" evidence="1">
    <location>
        <begin position="88"/>
        <end position="141"/>
    </location>
</feature>
<keyword evidence="2" id="KW-0812">Transmembrane</keyword>
<feature type="compositionally biased region" description="Basic and acidic residues" evidence="1">
    <location>
        <begin position="132"/>
        <end position="141"/>
    </location>
</feature>
<reference evidence="3 4" key="1">
    <citation type="submission" date="2019-09" db="EMBL/GenBank/DDBJ databases">
        <title>Phylogeny of genus Pseudoclavibacter and closely related genus.</title>
        <authorList>
            <person name="Li Y."/>
        </authorList>
    </citation>
    <scope>NUCLEOTIDE SEQUENCE [LARGE SCALE GENOMIC DNA]</scope>
    <source>
        <strain evidence="3 4">KCTC 13959</strain>
    </source>
</reference>
<evidence type="ECO:0000313" key="3">
    <source>
        <dbReference type="EMBL" id="KAB1645174.1"/>
    </source>
</evidence>
<evidence type="ECO:0000256" key="2">
    <source>
        <dbReference type="SAM" id="Phobius"/>
    </source>
</evidence>
<feature type="transmembrane region" description="Helical" evidence="2">
    <location>
        <begin position="45"/>
        <end position="67"/>
    </location>
</feature>
<dbReference type="EMBL" id="WBKB01000001">
    <property type="protein sequence ID" value="KAB1645174.1"/>
    <property type="molecule type" value="Genomic_DNA"/>
</dbReference>
<keyword evidence="2" id="KW-0472">Membrane</keyword>
<dbReference type="Proteomes" id="UP000433493">
    <property type="component" value="Unassembled WGS sequence"/>
</dbReference>
<dbReference type="RefSeq" id="WP_158051182.1">
    <property type="nucleotide sequence ID" value="NZ_WBKB01000001.1"/>
</dbReference>
<comment type="caution">
    <text evidence="3">The sequence shown here is derived from an EMBL/GenBank/DDBJ whole genome shotgun (WGS) entry which is preliminary data.</text>
</comment>
<organism evidence="3 4">
    <name type="scientific">Gulosibacter chungangensis</name>
    <dbReference type="NCBI Taxonomy" id="979746"/>
    <lineage>
        <taxon>Bacteria</taxon>
        <taxon>Bacillati</taxon>
        <taxon>Actinomycetota</taxon>
        <taxon>Actinomycetes</taxon>
        <taxon>Micrococcales</taxon>
        <taxon>Microbacteriaceae</taxon>
        <taxon>Gulosibacter</taxon>
    </lineage>
</organism>
<keyword evidence="2" id="KW-1133">Transmembrane helix</keyword>
<feature type="compositionally biased region" description="Basic and acidic residues" evidence="1">
    <location>
        <begin position="113"/>
        <end position="122"/>
    </location>
</feature>
<dbReference type="OrthoDB" id="5123956at2"/>
<evidence type="ECO:0000313" key="4">
    <source>
        <dbReference type="Proteomes" id="UP000433493"/>
    </source>
</evidence>
<keyword evidence="4" id="KW-1185">Reference proteome</keyword>
<proteinExistence type="predicted"/>
<dbReference type="AlphaFoldDB" id="A0A7J5BG13"/>
<protein>
    <submittedName>
        <fullName evidence="3">Uncharacterized protein</fullName>
    </submittedName>
</protein>